<dbReference type="GeneID" id="24437633"/>
<accession>W7XE56</accession>
<evidence type="ECO:0000313" key="2">
    <source>
        <dbReference type="Proteomes" id="UP000009168"/>
    </source>
</evidence>
<name>W7XE56_TETTS</name>
<keyword evidence="2" id="KW-1185">Reference proteome</keyword>
<dbReference type="InParanoid" id="W7XE56"/>
<dbReference type="Proteomes" id="UP000009168">
    <property type="component" value="Unassembled WGS sequence"/>
</dbReference>
<gene>
    <name evidence="1" type="ORF">TTHERM_000161709</name>
</gene>
<organism evidence="1 2">
    <name type="scientific">Tetrahymena thermophila (strain SB210)</name>
    <dbReference type="NCBI Taxonomy" id="312017"/>
    <lineage>
        <taxon>Eukaryota</taxon>
        <taxon>Sar</taxon>
        <taxon>Alveolata</taxon>
        <taxon>Ciliophora</taxon>
        <taxon>Intramacronucleata</taxon>
        <taxon>Oligohymenophorea</taxon>
        <taxon>Hymenostomatida</taxon>
        <taxon>Tetrahymenina</taxon>
        <taxon>Tetrahymenidae</taxon>
        <taxon>Tetrahymena</taxon>
    </lineage>
</organism>
<proteinExistence type="predicted"/>
<reference evidence="2" key="1">
    <citation type="journal article" date="2006" name="PLoS Biol.">
        <title>Macronuclear genome sequence of the ciliate Tetrahymena thermophila, a model eukaryote.</title>
        <authorList>
            <person name="Eisen J.A."/>
            <person name="Coyne R.S."/>
            <person name="Wu M."/>
            <person name="Wu D."/>
            <person name="Thiagarajan M."/>
            <person name="Wortman J.R."/>
            <person name="Badger J.H."/>
            <person name="Ren Q."/>
            <person name="Amedeo P."/>
            <person name="Jones K.M."/>
            <person name="Tallon L.J."/>
            <person name="Delcher A.L."/>
            <person name="Salzberg S.L."/>
            <person name="Silva J.C."/>
            <person name="Haas B.J."/>
            <person name="Majoros W.H."/>
            <person name="Farzad M."/>
            <person name="Carlton J.M."/>
            <person name="Smith R.K. Jr."/>
            <person name="Garg J."/>
            <person name="Pearlman R.E."/>
            <person name="Karrer K.M."/>
            <person name="Sun L."/>
            <person name="Manning G."/>
            <person name="Elde N.C."/>
            <person name="Turkewitz A.P."/>
            <person name="Asai D.J."/>
            <person name="Wilkes D.E."/>
            <person name="Wang Y."/>
            <person name="Cai H."/>
            <person name="Collins K."/>
            <person name="Stewart B.A."/>
            <person name="Lee S.R."/>
            <person name="Wilamowska K."/>
            <person name="Weinberg Z."/>
            <person name="Ruzzo W.L."/>
            <person name="Wloga D."/>
            <person name="Gaertig J."/>
            <person name="Frankel J."/>
            <person name="Tsao C.-C."/>
            <person name="Gorovsky M.A."/>
            <person name="Keeling P.J."/>
            <person name="Waller R.F."/>
            <person name="Patron N.J."/>
            <person name="Cherry J.M."/>
            <person name="Stover N.A."/>
            <person name="Krieger C.J."/>
            <person name="del Toro C."/>
            <person name="Ryder H.F."/>
            <person name="Williamson S.C."/>
            <person name="Barbeau R.A."/>
            <person name="Hamilton E.P."/>
            <person name="Orias E."/>
        </authorList>
    </citation>
    <scope>NUCLEOTIDE SEQUENCE [LARGE SCALE GENOMIC DNA]</scope>
    <source>
        <strain evidence="2">SB210</strain>
    </source>
</reference>
<protein>
    <submittedName>
        <fullName evidence="1">Uncharacterized protein</fullName>
    </submittedName>
</protein>
<dbReference type="KEGG" id="tet:TTHERM_000161709"/>
<dbReference type="RefSeq" id="XP_012651465.1">
    <property type="nucleotide sequence ID" value="XM_012796011.1"/>
</dbReference>
<dbReference type="AlphaFoldDB" id="W7XE56"/>
<sequence length="144" mass="17628">MIIPGRFYIKSSNSNIKNHTKILDYKLQDQEHYNFLLIIVKWNSFLKKKSQFYSQIIHVQIFEKRQRNIKRKLSKLRDSFYFMEIYKKQINKSSQISERNQEEFFANIYSNQKIPFHYSNLQKQKNQLNGFIEKSVLFKLLLCF</sequence>
<dbReference type="EMBL" id="GG662820">
    <property type="protein sequence ID" value="EWS75947.1"/>
    <property type="molecule type" value="Genomic_DNA"/>
</dbReference>
<evidence type="ECO:0000313" key="1">
    <source>
        <dbReference type="EMBL" id="EWS75947.1"/>
    </source>
</evidence>